<dbReference type="GO" id="GO:0005829">
    <property type="term" value="C:cytosol"/>
    <property type="evidence" value="ECO:0007669"/>
    <property type="project" value="TreeGrafter"/>
</dbReference>
<sequence length="317" mass="35228">MKLHQLQALVAVADTGSIRAAARLTGLSQTAVSKALRELESEQQLSLLQRSAGGVGFTETGHKVLGHARLVLGQLERANAELSELRGEVAGRLAISVAPWIVPAFLADTVQRFRQRMPGVQLEIFESLTGVALPRLRDGVIDLMVGSFTAAMSVQEFDSEPLMTYQSCVVARRGHPSADRTSLHQLLEDDWVVNYTPASYPAMMRNLFWQHGVTIESHRLHCAHSSSLMFELVQHADMLGYCSQPLLVLEPNWDGIQALNLTERFEANHLDVITRRTAMRNPTAKCFVDCLRSVIKQRSRSAAKRDRALFDLLTLAF</sequence>
<dbReference type="InterPro" id="IPR036390">
    <property type="entry name" value="WH_DNA-bd_sf"/>
</dbReference>
<dbReference type="InterPro" id="IPR005119">
    <property type="entry name" value="LysR_subst-bd"/>
</dbReference>
<dbReference type="RefSeq" id="WP_169501563.1">
    <property type="nucleotide sequence ID" value="NZ_JABBFZ010000037.1"/>
</dbReference>
<dbReference type="AlphaFoldDB" id="A0A7Y0A2K6"/>
<dbReference type="Gene3D" id="3.40.190.290">
    <property type="match status" value="1"/>
</dbReference>
<accession>A0A7Y0A2K6</accession>
<comment type="caution">
    <text evidence="6">The sequence shown here is derived from an EMBL/GenBank/DDBJ whole genome shotgun (WGS) entry which is preliminary data.</text>
</comment>
<feature type="domain" description="HTH lysR-type" evidence="5">
    <location>
        <begin position="1"/>
        <end position="58"/>
    </location>
</feature>
<gene>
    <name evidence="6" type="ORF">HHL14_31760</name>
</gene>
<dbReference type="Pfam" id="PF03466">
    <property type="entry name" value="LysR_substrate"/>
    <property type="match status" value="1"/>
</dbReference>
<dbReference type="Proteomes" id="UP000583127">
    <property type="component" value="Unassembled WGS sequence"/>
</dbReference>
<dbReference type="SUPFAM" id="SSF46785">
    <property type="entry name" value="Winged helix' DNA-binding domain"/>
    <property type="match status" value="1"/>
</dbReference>
<dbReference type="SUPFAM" id="SSF53850">
    <property type="entry name" value="Periplasmic binding protein-like II"/>
    <property type="match status" value="1"/>
</dbReference>
<keyword evidence="3" id="KW-0238">DNA-binding</keyword>
<proteinExistence type="inferred from homology"/>
<dbReference type="GO" id="GO:0003700">
    <property type="term" value="F:DNA-binding transcription factor activity"/>
    <property type="evidence" value="ECO:0007669"/>
    <property type="project" value="InterPro"/>
</dbReference>
<keyword evidence="4" id="KW-0804">Transcription</keyword>
<evidence type="ECO:0000256" key="1">
    <source>
        <dbReference type="ARBA" id="ARBA00009437"/>
    </source>
</evidence>
<dbReference type="PANTHER" id="PTHR30419:SF30">
    <property type="entry name" value="LYSR FAMILY TRANSCRIPTIONAL REGULATOR"/>
    <property type="match status" value="1"/>
</dbReference>
<evidence type="ECO:0000256" key="3">
    <source>
        <dbReference type="ARBA" id="ARBA00023125"/>
    </source>
</evidence>
<dbReference type="InterPro" id="IPR036388">
    <property type="entry name" value="WH-like_DNA-bd_sf"/>
</dbReference>
<dbReference type="Gene3D" id="1.10.10.10">
    <property type="entry name" value="Winged helix-like DNA-binding domain superfamily/Winged helix DNA-binding domain"/>
    <property type="match status" value="1"/>
</dbReference>
<protein>
    <submittedName>
        <fullName evidence="6">LysR family transcriptional regulator</fullName>
    </submittedName>
</protein>
<dbReference type="InterPro" id="IPR050950">
    <property type="entry name" value="HTH-type_LysR_regulators"/>
</dbReference>
<dbReference type="GO" id="GO:0003677">
    <property type="term" value="F:DNA binding"/>
    <property type="evidence" value="ECO:0007669"/>
    <property type="project" value="UniProtKB-KW"/>
</dbReference>
<dbReference type="InterPro" id="IPR000847">
    <property type="entry name" value="LysR_HTH_N"/>
</dbReference>
<dbReference type="PANTHER" id="PTHR30419">
    <property type="entry name" value="HTH-TYPE TRANSCRIPTIONAL REGULATOR YBHD"/>
    <property type="match status" value="1"/>
</dbReference>
<evidence type="ECO:0000313" key="6">
    <source>
        <dbReference type="EMBL" id="NML35385.1"/>
    </source>
</evidence>
<organism evidence="6 7">
    <name type="scientific">Paraburkholderia antibiotica</name>
    <dbReference type="NCBI Taxonomy" id="2728839"/>
    <lineage>
        <taxon>Bacteria</taxon>
        <taxon>Pseudomonadati</taxon>
        <taxon>Pseudomonadota</taxon>
        <taxon>Betaproteobacteria</taxon>
        <taxon>Burkholderiales</taxon>
        <taxon>Burkholderiaceae</taxon>
        <taxon>Paraburkholderia</taxon>
    </lineage>
</organism>
<evidence type="ECO:0000259" key="5">
    <source>
        <dbReference type="PROSITE" id="PS50931"/>
    </source>
</evidence>
<dbReference type="Pfam" id="PF00126">
    <property type="entry name" value="HTH_1"/>
    <property type="match status" value="1"/>
</dbReference>
<evidence type="ECO:0000256" key="2">
    <source>
        <dbReference type="ARBA" id="ARBA00023015"/>
    </source>
</evidence>
<name>A0A7Y0A2K6_9BURK</name>
<keyword evidence="7" id="KW-1185">Reference proteome</keyword>
<dbReference type="PROSITE" id="PS50931">
    <property type="entry name" value="HTH_LYSR"/>
    <property type="match status" value="1"/>
</dbReference>
<dbReference type="EMBL" id="JABBFZ010000037">
    <property type="protein sequence ID" value="NML35385.1"/>
    <property type="molecule type" value="Genomic_DNA"/>
</dbReference>
<keyword evidence="2" id="KW-0805">Transcription regulation</keyword>
<evidence type="ECO:0000313" key="7">
    <source>
        <dbReference type="Proteomes" id="UP000583127"/>
    </source>
</evidence>
<reference evidence="6 7" key="1">
    <citation type="submission" date="2020-04" db="EMBL/GenBank/DDBJ databases">
        <title>Paraburkholderia sp. G-4-1-8 isolated from soil.</title>
        <authorList>
            <person name="Dahal R.H."/>
        </authorList>
    </citation>
    <scope>NUCLEOTIDE SEQUENCE [LARGE SCALE GENOMIC DNA]</scope>
    <source>
        <strain evidence="6 7">G-4-1-8</strain>
    </source>
</reference>
<comment type="similarity">
    <text evidence="1">Belongs to the LysR transcriptional regulatory family.</text>
</comment>
<evidence type="ECO:0000256" key="4">
    <source>
        <dbReference type="ARBA" id="ARBA00023163"/>
    </source>
</evidence>